<dbReference type="Proteomes" id="UP001590951">
    <property type="component" value="Unassembled WGS sequence"/>
</dbReference>
<gene>
    <name evidence="1" type="ORF">ABVK25_002073</name>
</gene>
<sequence length="107" mass="12430">MTTQQNLRSDQSNQLCLSFEPGKDFSIALNTLIRRLVEKIPKDQMYSFHYLGSSLSNKKYTAEWLFYRHYASLVDLKFYAHTPEGNHRDVLKRGLARICIGSLELDS</sequence>
<protein>
    <submittedName>
        <fullName evidence="1">Uncharacterized protein</fullName>
    </submittedName>
</protein>
<evidence type="ECO:0000313" key="1">
    <source>
        <dbReference type="EMBL" id="KAL2057689.1"/>
    </source>
</evidence>
<keyword evidence="2" id="KW-1185">Reference proteome</keyword>
<dbReference type="EMBL" id="JBHFEH010000004">
    <property type="protein sequence ID" value="KAL2057689.1"/>
    <property type="molecule type" value="Genomic_DNA"/>
</dbReference>
<name>A0ABR4BIP1_9LECA</name>
<comment type="caution">
    <text evidence="1">The sequence shown here is derived from an EMBL/GenBank/DDBJ whole genome shotgun (WGS) entry which is preliminary data.</text>
</comment>
<reference evidence="1 2" key="1">
    <citation type="submission" date="2024-09" db="EMBL/GenBank/DDBJ databases">
        <title>Rethinking Asexuality: The Enigmatic Case of Functional Sexual Genes in Lepraria (Stereocaulaceae).</title>
        <authorList>
            <person name="Doellman M."/>
            <person name="Sun Y."/>
            <person name="Barcenas-Pena A."/>
            <person name="Lumbsch H.T."/>
            <person name="Grewe F."/>
        </authorList>
    </citation>
    <scope>NUCLEOTIDE SEQUENCE [LARGE SCALE GENOMIC DNA]</scope>
    <source>
        <strain evidence="1 2">Grewe 0041</strain>
    </source>
</reference>
<proteinExistence type="predicted"/>
<organism evidence="1 2">
    <name type="scientific">Lepraria finkii</name>
    <dbReference type="NCBI Taxonomy" id="1340010"/>
    <lineage>
        <taxon>Eukaryota</taxon>
        <taxon>Fungi</taxon>
        <taxon>Dikarya</taxon>
        <taxon>Ascomycota</taxon>
        <taxon>Pezizomycotina</taxon>
        <taxon>Lecanoromycetes</taxon>
        <taxon>OSLEUM clade</taxon>
        <taxon>Lecanoromycetidae</taxon>
        <taxon>Lecanorales</taxon>
        <taxon>Lecanorineae</taxon>
        <taxon>Stereocaulaceae</taxon>
        <taxon>Lepraria</taxon>
    </lineage>
</organism>
<evidence type="ECO:0000313" key="2">
    <source>
        <dbReference type="Proteomes" id="UP001590951"/>
    </source>
</evidence>
<accession>A0ABR4BIP1</accession>